<dbReference type="HOGENOM" id="CLU_1173122_0_0_1"/>
<accession>L2GU99</accession>
<dbReference type="RefSeq" id="XP_008074849.1">
    <property type="nucleotide sequence ID" value="XM_008076658.1"/>
</dbReference>
<proteinExistence type="predicted"/>
<feature type="compositionally biased region" description="Basic and acidic residues" evidence="1">
    <location>
        <begin position="69"/>
        <end position="82"/>
    </location>
</feature>
<dbReference type="AlphaFoldDB" id="L2GU99"/>
<name>L2GU99_VAVCU</name>
<evidence type="ECO:0000256" key="2">
    <source>
        <dbReference type="SAM" id="Phobius"/>
    </source>
</evidence>
<feature type="transmembrane region" description="Helical" evidence="2">
    <location>
        <begin position="6"/>
        <end position="26"/>
    </location>
</feature>
<sequence length="237" mass="25664">MIFGLFFKILGVILFIFIIFIIFLWIKVKEFPLVIKSKDKSLPFAIGEDSKGGEEGGGGEGGEGGGDAGKGEEGKEGEEKNGLKGPNGRSMANNMNMFNNYSARNYGSMAYPASNAKDASTSALLGSSEKGRQQEANNKDITSNYLAAQPRNVGNKLMNNNNLVGDPAEYNNMNNYLYNPMGVYDNLYSAPQPGSNYLMNYGPGVNGSELMNLYGQDGRMDASFNPNNANLADKKKK</sequence>
<dbReference type="Proteomes" id="UP000011081">
    <property type="component" value="Unassembled WGS sequence"/>
</dbReference>
<feature type="compositionally biased region" description="Gly residues" evidence="1">
    <location>
        <begin position="55"/>
        <end position="68"/>
    </location>
</feature>
<evidence type="ECO:0000313" key="3">
    <source>
        <dbReference type="EMBL" id="ELA46685.1"/>
    </source>
</evidence>
<reference evidence="4" key="1">
    <citation type="submission" date="2011-03" db="EMBL/GenBank/DDBJ databases">
        <title>The genome sequence of Vavraia culicis strain floridensis.</title>
        <authorList>
            <consortium name="The Broad Institute Genome Sequencing Platform"/>
            <person name="Cuomo C."/>
            <person name="Becnel J."/>
            <person name="Sanscrainte N."/>
            <person name="Young S.K."/>
            <person name="Zeng Q."/>
            <person name="Gargeya S."/>
            <person name="Fitzgerald M."/>
            <person name="Haas B."/>
            <person name="Abouelleil A."/>
            <person name="Alvarado L."/>
            <person name="Arachchi H.M."/>
            <person name="Berlin A."/>
            <person name="Chapman S.B."/>
            <person name="Gearin G."/>
            <person name="Goldberg J."/>
            <person name="Griggs A."/>
            <person name="Gujja S."/>
            <person name="Hansen M."/>
            <person name="Heiman D."/>
            <person name="Howarth C."/>
            <person name="Larimer J."/>
            <person name="Lui A."/>
            <person name="MacDonald P.J.P."/>
            <person name="McCowen C."/>
            <person name="Montmayeur A."/>
            <person name="Murphy C."/>
            <person name="Neiman D."/>
            <person name="Pearson M."/>
            <person name="Priest M."/>
            <person name="Roberts A."/>
            <person name="Saif S."/>
            <person name="Shea T."/>
            <person name="Sisk P."/>
            <person name="Stolte C."/>
            <person name="Sykes S."/>
            <person name="Wortman J."/>
            <person name="Nusbaum C."/>
            <person name="Birren B."/>
        </authorList>
    </citation>
    <scope>NUCLEOTIDE SEQUENCE [LARGE SCALE GENOMIC DNA]</scope>
    <source>
        <strain evidence="4">floridensis</strain>
    </source>
</reference>
<protein>
    <submittedName>
        <fullName evidence="3">Uncharacterized protein</fullName>
    </submittedName>
</protein>
<keyword evidence="2" id="KW-1133">Transmembrane helix</keyword>
<dbReference type="GeneID" id="19879706"/>
<keyword evidence="2" id="KW-0472">Membrane</keyword>
<dbReference type="InParanoid" id="L2GU99"/>
<feature type="region of interest" description="Disordered" evidence="1">
    <location>
        <begin position="46"/>
        <end position="90"/>
    </location>
</feature>
<feature type="non-terminal residue" evidence="3">
    <location>
        <position position="237"/>
    </location>
</feature>
<gene>
    <name evidence="3" type="ORF">VCUG_01835</name>
</gene>
<dbReference type="OrthoDB" id="10614527at2759"/>
<organism evidence="3 4">
    <name type="scientific">Vavraia culicis (isolate floridensis)</name>
    <name type="common">Microsporidian parasite</name>
    <dbReference type="NCBI Taxonomy" id="948595"/>
    <lineage>
        <taxon>Eukaryota</taxon>
        <taxon>Fungi</taxon>
        <taxon>Fungi incertae sedis</taxon>
        <taxon>Microsporidia</taxon>
        <taxon>Pleistophoridae</taxon>
        <taxon>Vavraia</taxon>
    </lineage>
</organism>
<keyword evidence="4" id="KW-1185">Reference proteome</keyword>
<dbReference type="EMBL" id="GL877436">
    <property type="protein sequence ID" value="ELA46685.1"/>
    <property type="molecule type" value="Genomic_DNA"/>
</dbReference>
<keyword evidence="2" id="KW-0812">Transmembrane</keyword>
<evidence type="ECO:0000256" key="1">
    <source>
        <dbReference type="SAM" id="MobiDB-lite"/>
    </source>
</evidence>
<evidence type="ECO:0000313" key="4">
    <source>
        <dbReference type="Proteomes" id="UP000011081"/>
    </source>
</evidence>
<dbReference type="VEuPathDB" id="MicrosporidiaDB:VCUG_01835"/>